<dbReference type="Proteomes" id="UP000230233">
    <property type="component" value="Chromosome X"/>
</dbReference>
<dbReference type="Gene3D" id="2.60.120.650">
    <property type="entry name" value="Cupin"/>
    <property type="match status" value="1"/>
</dbReference>
<name>A0A2G5T1P4_9PELO</name>
<sequence length="106" mass="12110">MDGSKKSITEPAVKIVQDGSHYLRKLESFDEPILFKKAEGLGLEVSEKINVENLEDQKYLNVICSYTQITKAMPVKKFLEIFKKDSRNDAINVIFLEGSKLKKLVF</sequence>
<comment type="caution">
    <text evidence="1">The sequence shown here is derived from an EMBL/GenBank/DDBJ whole genome shotgun (WGS) entry which is preliminary data.</text>
</comment>
<keyword evidence="2" id="KW-1185">Reference proteome</keyword>
<dbReference type="EMBL" id="PDUG01000006">
    <property type="protein sequence ID" value="PIC21031.1"/>
    <property type="molecule type" value="Genomic_DNA"/>
</dbReference>
<organism evidence="1 2">
    <name type="scientific">Caenorhabditis nigoni</name>
    <dbReference type="NCBI Taxonomy" id="1611254"/>
    <lineage>
        <taxon>Eukaryota</taxon>
        <taxon>Metazoa</taxon>
        <taxon>Ecdysozoa</taxon>
        <taxon>Nematoda</taxon>
        <taxon>Chromadorea</taxon>
        <taxon>Rhabditida</taxon>
        <taxon>Rhabditina</taxon>
        <taxon>Rhabditomorpha</taxon>
        <taxon>Rhabditoidea</taxon>
        <taxon>Rhabditidae</taxon>
        <taxon>Peloderinae</taxon>
        <taxon>Caenorhabditis</taxon>
    </lineage>
</organism>
<evidence type="ECO:0000313" key="2">
    <source>
        <dbReference type="Proteomes" id="UP000230233"/>
    </source>
</evidence>
<protein>
    <submittedName>
        <fullName evidence="1">Uncharacterized protein</fullName>
    </submittedName>
</protein>
<accession>A0A2G5T1P4</accession>
<proteinExistence type="predicted"/>
<dbReference type="OrthoDB" id="10381014at2759"/>
<reference evidence="2" key="1">
    <citation type="submission" date="2017-10" db="EMBL/GenBank/DDBJ databases">
        <title>Rapid genome shrinkage in a self-fertile nematode reveals novel sperm competition proteins.</title>
        <authorList>
            <person name="Yin D."/>
            <person name="Schwarz E.M."/>
            <person name="Thomas C.G."/>
            <person name="Felde R.L."/>
            <person name="Korf I.F."/>
            <person name="Cutter A.D."/>
            <person name="Schartner C.M."/>
            <person name="Ralston E.J."/>
            <person name="Meyer B.J."/>
            <person name="Haag E.S."/>
        </authorList>
    </citation>
    <scope>NUCLEOTIDE SEQUENCE [LARGE SCALE GENOMIC DNA]</scope>
    <source>
        <strain evidence="2">JU1422</strain>
    </source>
</reference>
<evidence type="ECO:0000313" key="1">
    <source>
        <dbReference type="EMBL" id="PIC21031.1"/>
    </source>
</evidence>
<gene>
    <name evidence="1" type="primary">Cnig_chr_X.g26017</name>
    <name evidence="1" type="ORF">B9Z55_026017</name>
</gene>
<dbReference type="AlphaFoldDB" id="A0A2G5T1P4"/>